<accession>A0A0K1JF91</accession>
<reference evidence="2 3" key="1">
    <citation type="submission" date="2015-03" db="EMBL/GenBank/DDBJ databases">
        <title>Luteipulveratus halotolerans sp. nov., a novel actinobacterium (Dermacoccaceae) from Sarawak, Malaysia.</title>
        <authorList>
            <person name="Juboi H."/>
            <person name="Basik A."/>
            <person name="Shamsul S.S."/>
            <person name="Arnold P."/>
            <person name="Schmitt E.K."/>
            <person name="Sanglier J.-J."/>
            <person name="Yeo T."/>
        </authorList>
    </citation>
    <scope>NUCLEOTIDE SEQUENCE [LARGE SCALE GENOMIC DNA]</scope>
    <source>
        <strain evidence="2 3">MN07-A0370</strain>
    </source>
</reference>
<dbReference type="Proteomes" id="UP000066480">
    <property type="component" value="Chromosome"/>
</dbReference>
<dbReference type="AlphaFoldDB" id="A0A0K1JF91"/>
<organism evidence="2 3">
    <name type="scientific">Luteipulveratus mongoliensis</name>
    <dbReference type="NCBI Taxonomy" id="571913"/>
    <lineage>
        <taxon>Bacteria</taxon>
        <taxon>Bacillati</taxon>
        <taxon>Actinomycetota</taxon>
        <taxon>Actinomycetes</taxon>
        <taxon>Micrococcales</taxon>
        <taxon>Dermacoccaceae</taxon>
        <taxon>Luteipulveratus</taxon>
    </lineage>
</organism>
<dbReference type="STRING" id="571913.VV02_04170"/>
<sequence>MSALLVLALVAAIVVAMERTHRRSTASGPQLPSHADRDGDRVRADLAALSPATEAAHRRTAKAVANAHTRWVVLR</sequence>
<dbReference type="EMBL" id="CP011112">
    <property type="protein sequence ID" value="AKU15243.1"/>
    <property type="molecule type" value="Genomic_DNA"/>
</dbReference>
<evidence type="ECO:0000313" key="3">
    <source>
        <dbReference type="Proteomes" id="UP000066480"/>
    </source>
</evidence>
<dbReference type="RefSeq" id="WP_052590071.1">
    <property type="nucleotide sequence ID" value="NZ_CP011112.1"/>
</dbReference>
<dbReference type="KEGG" id="lmoi:VV02_04170"/>
<evidence type="ECO:0000256" key="1">
    <source>
        <dbReference type="SAM" id="MobiDB-lite"/>
    </source>
</evidence>
<proteinExistence type="predicted"/>
<gene>
    <name evidence="2" type="ORF">VV02_04170</name>
</gene>
<name>A0A0K1JF91_9MICO</name>
<feature type="region of interest" description="Disordered" evidence="1">
    <location>
        <begin position="20"/>
        <end position="39"/>
    </location>
</feature>
<evidence type="ECO:0000313" key="2">
    <source>
        <dbReference type="EMBL" id="AKU15243.1"/>
    </source>
</evidence>
<protein>
    <submittedName>
        <fullName evidence="2">Uncharacterized protein</fullName>
    </submittedName>
</protein>
<keyword evidence="3" id="KW-1185">Reference proteome</keyword>